<name>A0A7D4SIC1_9GAMM</name>
<gene>
    <name evidence="2" type="ORF">HQN79_07815</name>
</gene>
<evidence type="ECO:0000313" key="3">
    <source>
        <dbReference type="Proteomes" id="UP000504724"/>
    </source>
</evidence>
<dbReference type="SUPFAM" id="SSF47781">
    <property type="entry name" value="RuvA domain 2-like"/>
    <property type="match status" value="1"/>
</dbReference>
<keyword evidence="1" id="KW-0732">Signal</keyword>
<evidence type="ECO:0008006" key="4">
    <source>
        <dbReference type="Google" id="ProtNLM"/>
    </source>
</evidence>
<dbReference type="AlphaFoldDB" id="A0A7D4SIC1"/>
<dbReference type="EMBL" id="CP054020">
    <property type="protein sequence ID" value="QKI89480.1"/>
    <property type="molecule type" value="Genomic_DNA"/>
</dbReference>
<feature type="chain" id="PRO_5028877840" description="Helix-hairpin-helix domain-containing protein" evidence="1">
    <location>
        <begin position="25"/>
        <end position="99"/>
    </location>
</feature>
<keyword evidence="3" id="KW-1185">Reference proteome</keyword>
<dbReference type="InterPro" id="IPR010994">
    <property type="entry name" value="RuvA_2-like"/>
</dbReference>
<dbReference type="RefSeq" id="WP_173285378.1">
    <property type="nucleotide sequence ID" value="NZ_CP054020.1"/>
</dbReference>
<feature type="signal peptide" evidence="1">
    <location>
        <begin position="1"/>
        <end position="24"/>
    </location>
</feature>
<dbReference type="Proteomes" id="UP000504724">
    <property type="component" value="Chromosome"/>
</dbReference>
<dbReference type="KEGG" id="txa:HQN79_07815"/>
<proteinExistence type="predicted"/>
<protein>
    <recommendedName>
        <fullName evidence="4">Helix-hairpin-helix domain-containing protein</fullName>
    </recommendedName>
</protein>
<evidence type="ECO:0000313" key="2">
    <source>
        <dbReference type="EMBL" id="QKI89480.1"/>
    </source>
</evidence>
<sequence>MSLKHSLQTLAGSCLLSFSSVLFATPVNVNLATSYEIAESLHVEQRLAERISIHCQYVTCRNAKDLLDITGINKIMLKQIEKDLIFNIMDRGTGYSDDC</sequence>
<reference evidence="2 3" key="1">
    <citation type="submission" date="2020-05" db="EMBL/GenBank/DDBJ databases">
        <title>Thiomicrorhabdus sediminis sp.nov. and Thiomicrorhabdus xiamenensis sp.nov., novel sulfur-oxidizing bacteria isolated from coastal sediment.</title>
        <authorList>
            <person name="Liu X."/>
        </authorList>
    </citation>
    <scope>NUCLEOTIDE SEQUENCE [LARGE SCALE GENOMIC DNA]</scope>
    <source>
        <strain evidence="2 3">G2</strain>
    </source>
</reference>
<evidence type="ECO:0000256" key="1">
    <source>
        <dbReference type="SAM" id="SignalP"/>
    </source>
</evidence>
<accession>A0A7D4SIC1</accession>
<dbReference type="Gene3D" id="1.10.150.320">
    <property type="entry name" value="Photosystem II 12 kDa extrinsic protein"/>
    <property type="match status" value="1"/>
</dbReference>
<organism evidence="2 3">
    <name type="scientific">Thiomicrorhabdus xiamenensis</name>
    <dbReference type="NCBI Taxonomy" id="2739063"/>
    <lineage>
        <taxon>Bacteria</taxon>
        <taxon>Pseudomonadati</taxon>
        <taxon>Pseudomonadota</taxon>
        <taxon>Gammaproteobacteria</taxon>
        <taxon>Thiotrichales</taxon>
        <taxon>Piscirickettsiaceae</taxon>
        <taxon>Thiomicrorhabdus</taxon>
    </lineage>
</organism>